<sequence>MKNTRKEQDLDKIEVLDLSKLSAALRHLSDATDQLNALLPSNNMEGHDEDNEAVKRWFLLSDRQQGNHE</sequence>
<evidence type="ECO:0000313" key="1">
    <source>
        <dbReference type="EMBL" id="GJA39830.1"/>
    </source>
</evidence>
<gene>
    <name evidence="1" type="ORF">KAM343_06260</name>
    <name evidence="2" type="ORF">SJS77_22240</name>
</gene>
<dbReference type="RefSeq" id="WP_223915695.1">
    <property type="nucleotide sequence ID" value="NZ_BPNB01000016.1"/>
</dbReference>
<organism evidence="1 3">
    <name type="scientific">Aeromonas caviae</name>
    <name type="common">Aeromonas punctata</name>
    <dbReference type="NCBI Taxonomy" id="648"/>
    <lineage>
        <taxon>Bacteria</taxon>
        <taxon>Pseudomonadati</taxon>
        <taxon>Pseudomonadota</taxon>
        <taxon>Gammaproteobacteria</taxon>
        <taxon>Aeromonadales</taxon>
        <taxon>Aeromonadaceae</taxon>
        <taxon>Aeromonas</taxon>
    </lineage>
</organism>
<protein>
    <submittedName>
        <fullName evidence="1">Uncharacterized protein</fullName>
    </submittedName>
</protein>
<evidence type="ECO:0000313" key="3">
    <source>
        <dbReference type="Proteomes" id="UP000886939"/>
    </source>
</evidence>
<reference evidence="1" key="1">
    <citation type="submission" date="2021-07" db="EMBL/GenBank/DDBJ databases">
        <title>Draft genome sequence of carbapenem-resistant Aeromonas spp. in Japan.</title>
        <authorList>
            <person name="Maehana S."/>
            <person name="Suzuki M."/>
            <person name="Kitasato H."/>
        </authorList>
    </citation>
    <scope>NUCLEOTIDE SEQUENCE</scope>
    <source>
        <strain evidence="1">KAM343</strain>
    </source>
</reference>
<dbReference type="Proteomes" id="UP000886939">
    <property type="component" value="Unassembled WGS sequence"/>
</dbReference>
<dbReference type="AlphaFoldDB" id="A0AAV4YI26"/>
<dbReference type="EMBL" id="JAWZVU010000215">
    <property type="protein sequence ID" value="MDX7723122.1"/>
    <property type="molecule type" value="Genomic_DNA"/>
</dbReference>
<accession>A0AAV4YI26</accession>
<proteinExistence type="predicted"/>
<evidence type="ECO:0000313" key="2">
    <source>
        <dbReference type="EMBL" id="MDX7723122.1"/>
    </source>
</evidence>
<reference evidence="2" key="2">
    <citation type="submission" date="2023-11" db="EMBL/GenBank/DDBJ databases">
        <title>WGS of Aeromonas in Northern Israel.</title>
        <authorList>
            <person name="Hershko Y."/>
        </authorList>
    </citation>
    <scope>NUCLEOTIDE SEQUENCE</scope>
    <source>
        <strain evidence="2">77416</strain>
    </source>
</reference>
<comment type="caution">
    <text evidence="1">The sequence shown here is derived from an EMBL/GenBank/DDBJ whole genome shotgun (WGS) entry which is preliminary data.</text>
</comment>
<dbReference type="Proteomes" id="UP001277183">
    <property type="component" value="Unassembled WGS sequence"/>
</dbReference>
<name>A0AAV4YI26_AERCA</name>
<dbReference type="EMBL" id="BPNI01000006">
    <property type="protein sequence ID" value="GJA39830.1"/>
    <property type="molecule type" value="Genomic_DNA"/>
</dbReference>